<evidence type="ECO:0000256" key="6">
    <source>
        <dbReference type="ARBA" id="ARBA00022741"/>
    </source>
</evidence>
<dbReference type="InterPro" id="IPR024678">
    <property type="entry name" value="Kinase_OSR1/WNK_CCT"/>
</dbReference>
<dbReference type="Gene3D" id="1.20.1250.20">
    <property type="entry name" value="MFS general substrate transporter like domains"/>
    <property type="match status" value="1"/>
</dbReference>
<dbReference type="Pfam" id="PF12202">
    <property type="entry name" value="OSR1_C"/>
    <property type="match status" value="1"/>
</dbReference>
<reference evidence="15 16" key="1">
    <citation type="submission" date="2015-08" db="EMBL/GenBank/DDBJ databases">
        <title>The genome of the Asian arowana (Scleropages formosus).</title>
        <authorList>
            <person name="Tan M.H."/>
            <person name="Gan H.M."/>
            <person name="Croft L.J."/>
            <person name="Austin C.M."/>
        </authorList>
    </citation>
    <scope>NUCLEOTIDE SEQUENCE [LARGE SCALE GENOMIC DNA]</scope>
    <source>
        <strain evidence="15">Aro1</strain>
    </source>
</reference>
<comment type="catalytic activity">
    <reaction evidence="11">
        <text>L-threonyl-[protein] + ATP = O-phospho-L-threonyl-[protein] + ADP + H(+)</text>
        <dbReference type="Rhea" id="RHEA:46608"/>
        <dbReference type="Rhea" id="RHEA-COMP:11060"/>
        <dbReference type="Rhea" id="RHEA-COMP:11605"/>
        <dbReference type="ChEBI" id="CHEBI:15378"/>
        <dbReference type="ChEBI" id="CHEBI:30013"/>
        <dbReference type="ChEBI" id="CHEBI:30616"/>
        <dbReference type="ChEBI" id="CHEBI:61977"/>
        <dbReference type="ChEBI" id="CHEBI:456216"/>
        <dbReference type="EC" id="2.7.11.1"/>
    </reaction>
</comment>
<keyword evidence="9 13" id="KW-1133">Transmembrane helix</keyword>
<dbReference type="AlphaFoldDB" id="A0A0P7W8K9"/>
<evidence type="ECO:0000256" key="5">
    <source>
        <dbReference type="ARBA" id="ARBA00022692"/>
    </source>
</evidence>
<dbReference type="GO" id="GO:0005524">
    <property type="term" value="F:ATP binding"/>
    <property type="evidence" value="ECO:0007669"/>
    <property type="project" value="UniProtKB-KW"/>
</dbReference>
<feature type="transmembrane region" description="Helical" evidence="13">
    <location>
        <begin position="626"/>
        <end position="645"/>
    </location>
</feature>
<sequence length="646" mass="71188">LRRPAKPSYLSLLLLQPTSRPQPRPRRLRRARPPLLQLHRNLKKELNDIRFEFMPGRDTADGVSQELVSAGLVDGRDLVIVAANLQKIVDEPQTNRNVTFKLRLRVCWSVTTALKDGRNGPDEAPPRSHLEFQTASGLFQEAAVWLPVVIHRKQAAGALVAVRELPRSSREVRDKGLWVLLRCSEGGGGGGGGRRGLLSLKNGPQKLECSSLTRDVQADSGGGGLDETNRTTFPHGCLHAQKATGSLSLAMADFGDILCAVGDFGLFQKLLLMGLCYPSVMLAFQIYSLLFTQAGSSYHCNTDWILQDNPNLTTGEQLNLTVPRKEDGSLDKCRMFTPTDWDIDDIREHGLNETTGCINGWFDLVCDKAFLLGVGQTVYMAGILCGTITFGALADIFGRKRATQMPLLLLTVFVTATAFAPNLYLYMVFQFVASMSYGGFRVNGIVLAAEWLGVTKRSLASCFSQVMGGVGQCVMAGIAYFIRRWRIAQLALASSMLPVIIYVWWIPESARWLLGHGRTEEANKLILMAASVNKRTVPSQILDKVVTQKKGNAVTIKDLFASPILRKYFLILSFAWFSLALAYNCFNLNVGNFGLNIFLMQLIFGLTDIPGHILCIWLLEALGRKISFASTLIFGGCISLLTLAFS</sequence>
<dbReference type="InterPro" id="IPR005828">
    <property type="entry name" value="MFS_sugar_transport-like"/>
</dbReference>
<feature type="transmembrane region" description="Helical" evidence="13">
    <location>
        <begin position="568"/>
        <end position="586"/>
    </location>
</feature>
<evidence type="ECO:0000256" key="3">
    <source>
        <dbReference type="ARBA" id="ARBA00022527"/>
    </source>
</evidence>
<dbReference type="PANTHER" id="PTHR24064">
    <property type="entry name" value="SOLUTE CARRIER FAMILY 22 MEMBER"/>
    <property type="match status" value="1"/>
</dbReference>
<keyword evidence="7" id="KW-0418">Kinase</keyword>
<keyword evidence="10 13" id="KW-0472">Membrane</keyword>
<evidence type="ECO:0000256" key="1">
    <source>
        <dbReference type="ARBA" id="ARBA00004141"/>
    </source>
</evidence>
<keyword evidence="3" id="KW-0723">Serine/threonine-protein kinase</keyword>
<feature type="domain" description="Major facilitator superfamily (MFS) profile" evidence="14">
    <location>
        <begin position="271"/>
        <end position="646"/>
    </location>
</feature>
<feature type="non-terminal residue" evidence="15">
    <location>
        <position position="1"/>
    </location>
</feature>
<gene>
    <name evidence="15" type="ORF">Z043_122883</name>
</gene>
<keyword evidence="8" id="KW-0067">ATP-binding</keyword>
<protein>
    <recommendedName>
        <fullName evidence="2">non-specific serine/threonine protein kinase</fullName>
        <ecNumber evidence="2">2.7.11.1</ecNumber>
    </recommendedName>
</protein>
<evidence type="ECO:0000313" key="15">
    <source>
        <dbReference type="EMBL" id="KPP59216.1"/>
    </source>
</evidence>
<feature type="non-terminal residue" evidence="15">
    <location>
        <position position="646"/>
    </location>
</feature>
<dbReference type="PROSITE" id="PS50850">
    <property type="entry name" value="MFS"/>
    <property type="match status" value="1"/>
</dbReference>
<dbReference type="STRING" id="113540.ENSSFOP00015000242"/>
<dbReference type="EC" id="2.7.11.1" evidence="2"/>
<evidence type="ECO:0000256" key="8">
    <source>
        <dbReference type="ARBA" id="ARBA00022840"/>
    </source>
</evidence>
<dbReference type="EMBL" id="JARO02012502">
    <property type="protein sequence ID" value="KPP59216.1"/>
    <property type="molecule type" value="Genomic_DNA"/>
</dbReference>
<dbReference type="GO" id="GO:0004674">
    <property type="term" value="F:protein serine/threonine kinase activity"/>
    <property type="evidence" value="ECO:0007669"/>
    <property type="project" value="UniProtKB-KW"/>
</dbReference>
<evidence type="ECO:0000256" key="9">
    <source>
        <dbReference type="ARBA" id="ARBA00022989"/>
    </source>
</evidence>
<evidence type="ECO:0000256" key="2">
    <source>
        <dbReference type="ARBA" id="ARBA00012513"/>
    </source>
</evidence>
<evidence type="ECO:0000259" key="14">
    <source>
        <dbReference type="PROSITE" id="PS50850"/>
    </source>
</evidence>
<comment type="subcellular location">
    <subcellularLocation>
        <location evidence="1">Membrane</location>
        <topology evidence="1">Multi-pass membrane protein</topology>
    </subcellularLocation>
</comment>
<organism evidence="15 16">
    <name type="scientific">Scleropages formosus</name>
    <name type="common">Asian bonytongue</name>
    <name type="synonym">Osteoglossum formosum</name>
    <dbReference type="NCBI Taxonomy" id="113540"/>
    <lineage>
        <taxon>Eukaryota</taxon>
        <taxon>Metazoa</taxon>
        <taxon>Chordata</taxon>
        <taxon>Craniata</taxon>
        <taxon>Vertebrata</taxon>
        <taxon>Euteleostomi</taxon>
        <taxon>Actinopterygii</taxon>
        <taxon>Neopterygii</taxon>
        <taxon>Teleostei</taxon>
        <taxon>Osteoglossocephala</taxon>
        <taxon>Osteoglossomorpha</taxon>
        <taxon>Osteoglossiformes</taxon>
        <taxon>Osteoglossidae</taxon>
        <taxon>Scleropages</taxon>
    </lineage>
</organism>
<feature type="transmembrane region" description="Helical" evidence="13">
    <location>
        <begin position="405"/>
        <end position="425"/>
    </location>
</feature>
<evidence type="ECO:0000256" key="12">
    <source>
        <dbReference type="ARBA" id="ARBA00048679"/>
    </source>
</evidence>
<dbReference type="Proteomes" id="UP000034805">
    <property type="component" value="Unassembled WGS sequence"/>
</dbReference>
<comment type="catalytic activity">
    <reaction evidence="12">
        <text>L-seryl-[protein] + ATP = O-phospho-L-seryl-[protein] + ADP + H(+)</text>
        <dbReference type="Rhea" id="RHEA:17989"/>
        <dbReference type="Rhea" id="RHEA-COMP:9863"/>
        <dbReference type="Rhea" id="RHEA-COMP:11604"/>
        <dbReference type="ChEBI" id="CHEBI:15378"/>
        <dbReference type="ChEBI" id="CHEBI:29999"/>
        <dbReference type="ChEBI" id="CHEBI:30616"/>
        <dbReference type="ChEBI" id="CHEBI:83421"/>
        <dbReference type="ChEBI" id="CHEBI:456216"/>
        <dbReference type="EC" id="2.7.11.1"/>
    </reaction>
</comment>
<dbReference type="Pfam" id="PF00083">
    <property type="entry name" value="Sugar_tr"/>
    <property type="match status" value="1"/>
</dbReference>
<evidence type="ECO:0000256" key="10">
    <source>
        <dbReference type="ARBA" id="ARBA00023136"/>
    </source>
</evidence>
<comment type="caution">
    <text evidence="15">The sequence shown here is derived from an EMBL/GenBank/DDBJ whole genome shotgun (WGS) entry which is preliminary data.</text>
</comment>
<dbReference type="SUPFAM" id="SSF103473">
    <property type="entry name" value="MFS general substrate transporter"/>
    <property type="match status" value="1"/>
</dbReference>
<keyword evidence="4" id="KW-0808">Transferase</keyword>
<accession>A0A0P7W8K9</accession>
<dbReference type="Gene3D" id="3.10.20.90">
    <property type="entry name" value="Phosphatidylinositol 3-kinase Catalytic Subunit, Chain A, domain 1"/>
    <property type="match status" value="1"/>
</dbReference>
<dbReference type="InterPro" id="IPR020846">
    <property type="entry name" value="MFS_dom"/>
</dbReference>
<keyword evidence="6" id="KW-0547">Nucleotide-binding</keyword>
<evidence type="ECO:0000256" key="4">
    <source>
        <dbReference type="ARBA" id="ARBA00022679"/>
    </source>
</evidence>
<keyword evidence="5 13" id="KW-0812">Transmembrane</keyword>
<dbReference type="GO" id="GO:0016020">
    <property type="term" value="C:membrane"/>
    <property type="evidence" value="ECO:0007669"/>
    <property type="project" value="UniProtKB-SubCell"/>
</dbReference>
<evidence type="ECO:0000313" key="16">
    <source>
        <dbReference type="Proteomes" id="UP000034805"/>
    </source>
</evidence>
<name>A0A0P7W8K9_SCLFO</name>
<evidence type="ECO:0000256" key="13">
    <source>
        <dbReference type="SAM" id="Phobius"/>
    </source>
</evidence>
<feature type="transmembrane region" description="Helical" evidence="13">
    <location>
        <begin position="378"/>
        <end position="398"/>
    </location>
</feature>
<dbReference type="GO" id="GO:0022857">
    <property type="term" value="F:transmembrane transporter activity"/>
    <property type="evidence" value="ECO:0007669"/>
    <property type="project" value="InterPro"/>
</dbReference>
<dbReference type="InterPro" id="IPR036259">
    <property type="entry name" value="MFS_trans_sf"/>
</dbReference>
<proteinExistence type="predicted"/>
<evidence type="ECO:0000256" key="7">
    <source>
        <dbReference type="ARBA" id="ARBA00022777"/>
    </source>
</evidence>
<feature type="transmembrane region" description="Helical" evidence="13">
    <location>
        <begin position="459"/>
        <end position="481"/>
    </location>
</feature>
<feature type="transmembrane region" description="Helical" evidence="13">
    <location>
        <begin position="487"/>
        <end position="506"/>
    </location>
</feature>
<evidence type="ECO:0000256" key="11">
    <source>
        <dbReference type="ARBA" id="ARBA00047899"/>
    </source>
</evidence>
<feature type="transmembrane region" description="Helical" evidence="13">
    <location>
        <begin position="598"/>
        <end position="619"/>
    </location>
</feature>